<feature type="non-terminal residue" evidence="1">
    <location>
        <position position="1"/>
    </location>
</feature>
<comment type="caution">
    <text evidence="1">The sequence shown here is derived from an EMBL/GenBank/DDBJ whole genome shotgun (WGS) entry which is preliminary data.</text>
</comment>
<evidence type="ECO:0000313" key="2">
    <source>
        <dbReference type="Proteomes" id="UP000265520"/>
    </source>
</evidence>
<organism evidence="1 2">
    <name type="scientific">Trifolium medium</name>
    <dbReference type="NCBI Taxonomy" id="97028"/>
    <lineage>
        <taxon>Eukaryota</taxon>
        <taxon>Viridiplantae</taxon>
        <taxon>Streptophyta</taxon>
        <taxon>Embryophyta</taxon>
        <taxon>Tracheophyta</taxon>
        <taxon>Spermatophyta</taxon>
        <taxon>Magnoliopsida</taxon>
        <taxon>eudicotyledons</taxon>
        <taxon>Gunneridae</taxon>
        <taxon>Pentapetalae</taxon>
        <taxon>rosids</taxon>
        <taxon>fabids</taxon>
        <taxon>Fabales</taxon>
        <taxon>Fabaceae</taxon>
        <taxon>Papilionoideae</taxon>
        <taxon>50 kb inversion clade</taxon>
        <taxon>NPAAA clade</taxon>
        <taxon>Hologalegina</taxon>
        <taxon>IRL clade</taxon>
        <taxon>Trifolieae</taxon>
        <taxon>Trifolium</taxon>
    </lineage>
</organism>
<reference evidence="1 2" key="1">
    <citation type="journal article" date="2018" name="Front. Plant Sci.">
        <title>Red Clover (Trifolium pratense) and Zigzag Clover (T. medium) - A Picture of Genomic Similarities and Differences.</title>
        <authorList>
            <person name="Dluhosova J."/>
            <person name="Istvanek J."/>
            <person name="Nedelnik J."/>
            <person name="Repkova J."/>
        </authorList>
    </citation>
    <scope>NUCLEOTIDE SEQUENCE [LARGE SCALE GENOMIC DNA]</scope>
    <source>
        <strain evidence="2">cv. 10/8</strain>
        <tissue evidence="1">Leaf</tissue>
    </source>
</reference>
<protein>
    <submittedName>
        <fullName evidence="1">Uncharacterized protein</fullName>
    </submittedName>
</protein>
<dbReference type="EMBL" id="LXQA010193439">
    <property type="protein sequence ID" value="MCI32205.1"/>
    <property type="molecule type" value="Genomic_DNA"/>
</dbReference>
<sequence>ERKKKVVLVVVVEVAMDVVVNDEMARA</sequence>
<keyword evidence="2" id="KW-1185">Reference proteome</keyword>
<evidence type="ECO:0000313" key="1">
    <source>
        <dbReference type="EMBL" id="MCI32205.1"/>
    </source>
</evidence>
<name>A0A392R9G3_9FABA</name>
<proteinExistence type="predicted"/>
<accession>A0A392R9G3</accession>
<dbReference type="AlphaFoldDB" id="A0A392R9G3"/>
<dbReference type="Proteomes" id="UP000265520">
    <property type="component" value="Unassembled WGS sequence"/>
</dbReference>